<dbReference type="InterPro" id="IPR002213">
    <property type="entry name" value="UDP_glucos_trans"/>
</dbReference>
<name>A0A1M3TRL0_ASPLC</name>
<dbReference type="GO" id="GO:0016906">
    <property type="term" value="F:sterol 3-beta-glucosyltransferase activity"/>
    <property type="evidence" value="ECO:0007669"/>
    <property type="project" value="UniProtKB-ARBA"/>
</dbReference>
<dbReference type="OrthoDB" id="5835829at2759"/>
<dbReference type="Pfam" id="PF03033">
    <property type="entry name" value="Glyco_transf_28"/>
    <property type="match status" value="1"/>
</dbReference>
<evidence type="ECO:0000313" key="7">
    <source>
        <dbReference type="EMBL" id="OJZ89479.1"/>
    </source>
</evidence>
<sequence>MSDNKGTKLVEDYSRHDECFEDPPPAYSSARNSCVSSEISLFTIEPDFAPEFTNDSRDLENYCAAAGKALIALWGFQSKEDEKFSLNPDLAARTSAFIQAFMRPKAQARLVSVGLDEKAPRHTGQITQTRENVTPPPLDIVLMVVEAVAKQLSRDSHRVRIAAAASCEYLVRSQGLDFFAITYDHELPLSMHNMDDAHPSDEAQAWLQYLRRVQQSYYEVYHRCWRACIAPFKGDRRPFLADAIIANPMARAHIHCAERLSIPLHIMSSLPQTPTRAFAHPHARINPYDGVDQPTSNVLSYAIVEESTWNVILKPINKFRQQILGLMSISPVTAGRLVTDHELPHTYFCSKVLVPRPNDWSSNHEISGYLFEQRDLSFTPRRDLEHFLVSGPAPIFLMLPENSMKDIYRLALIIQDAILKKGYRVLLSRDCRRLCELLNSTNVLIIESVPLEWLLPRVAVVIHNGSPSSTQLALQYGKPSVIIATTENHLSTAHTIAKIGAGASPLMSRTLTSEGLAQAIAFGLRTDVQQSTQAIKRQVEEEAGLENAIRSFYRSLPSQVQTCGITKHDLAMYQIWNRPSLVISSEAAAVLVQESRIKITDIVLINRCIYNLQAESSASHDGTAKEYWNGFTNAAKDIVTASDLVSMISGRQKESSTDEERKVKRSVARDVGVGTAKFFGHIALLPFTSTALVVNTVTYGVKSVKKHQAQGEKREETDIAATYDIAGDDEYDAAASKHPGLSPSREGVDPTKQAWQRGSSRIGITADAEARTGSSATPTANQIQLKNEEHVEAIYRRHLDRGFKSPKVADAAFRERVLSAFENDM</sequence>
<dbReference type="GO" id="GO:0005975">
    <property type="term" value="P:carbohydrate metabolic process"/>
    <property type="evidence" value="ECO:0007669"/>
    <property type="project" value="InterPro"/>
</dbReference>
<accession>A0A1M3TRL0</accession>
<dbReference type="PANTHER" id="PTHR48050:SF13">
    <property type="entry name" value="STEROL 3-BETA-GLUCOSYLTRANSFERASE UGT80A2"/>
    <property type="match status" value="1"/>
</dbReference>
<dbReference type="CDD" id="cd03784">
    <property type="entry name" value="GT1_Gtf-like"/>
    <property type="match status" value="1"/>
</dbReference>
<dbReference type="Proteomes" id="UP000184063">
    <property type="component" value="Unassembled WGS sequence"/>
</dbReference>
<dbReference type="Pfam" id="PF06722">
    <property type="entry name" value="EryCIII-like_C"/>
    <property type="match status" value="1"/>
</dbReference>
<protein>
    <submittedName>
        <fullName evidence="7">Glycosyltransferase family 1 protein</fullName>
    </submittedName>
</protein>
<dbReference type="VEuPathDB" id="FungiDB:ASPFODRAFT_68814"/>
<dbReference type="EMBL" id="KV878238">
    <property type="protein sequence ID" value="OJZ89479.1"/>
    <property type="molecule type" value="Genomic_DNA"/>
</dbReference>
<comment type="subcellular location">
    <subcellularLocation>
        <location evidence="1">Endomembrane system</location>
        <topology evidence="1">Peripheral membrane protein</topology>
    </subcellularLocation>
</comment>
<evidence type="ECO:0000313" key="8">
    <source>
        <dbReference type="Proteomes" id="UP000184063"/>
    </source>
</evidence>
<dbReference type="PANTHER" id="PTHR48050">
    <property type="entry name" value="STEROL 3-BETA-GLUCOSYLTRANSFERASE"/>
    <property type="match status" value="1"/>
</dbReference>
<dbReference type="SUPFAM" id="SSF53756">
    <property type="entry name" value="UDP-Glycosyltransferase/glycogen phosphorylase"/>
    <property type="match status" value="1"/>
</dbReference>
<evidence type="ECO:0000256" key="3">
    <source>
        <dbReference type="ARBA" id="ARBA00023098"/>
    </source>
</evidence>
<dbReference type="InterPro" id="IPR050426">
    <property type="entry name" value="Glycosyltransferase_28"/>
</dbReference>
<dbReference type="InterPro" id="IPR010610">
    <property type="entry name" value="EryCIII-like_C"/>
</dbReference>
<reference evidence="8" key="1">
    <citation type="journal article" date="2017" name="Genome Biol.">
        <title>Comparative genomics reveals high biological diversity and specific adaptations in the industrially and medically important fungal genus Aspergillus.</title>
        <authorList>
            <person name="de Vries R.P."/>
            <person name="Riley R."/>
            <person name="Wiebenga A."/>
            <person name="Aguilar-Osorio G."/>
            <person name="Amillis S."/>
            <person name="Uchima C.A."/>
            <person name="Anderluh G."/>
            <person name="Asadollahi M."/>
            <person name="Askin M."/>
            <person name="Barry K."/>
            <person name="Battaglia E."/>
            <person name="Bayram O."/>
            <person name="Benocci T."/>
            <person name="Braus-Stromeyer S.A."/>
            <person name="Caldana C."/>
            <person name="Canovas D."/>
            <person name="Cerqueira G.C."/>
            <person name="Chen F."/>
            <person name="Chen W."/>
            <person name="Choi C."/>
            <person name="Clum A."/>
            <person name="Dos Santos R.A."/>
            <person name="Damasio A.R."/>
            <person name="Diallinas G."/>
            <person name="Emri T."/>
            <person name="Fekete E."/>
            <person name="Flipphi M."/>
            <person name="Freyberg S."/>
            <person name="Gallo A."/>
            <person name="Gournas C."/>
            <person name="Habgood R."/>
            <person name="Hainaut M."/>
            <person name="Harispe M.L."/>
            <person name="Henrissat B."/>
            <person name="Hilden K.S."/>
            <person name="Hope R."/>
            <person name="Hossain A."/>
            <person name="Karabika E."/>
            <person name="Karaffa L."/>
            <person name="Karanyi Z."/>
            <person name="Krasevec N."/>
            <person name="Kuo A."/>
            <person name="Kusch H."/>
            <person name="LaButti K."/>
            <person name="Lagendijk E.L."/>
            <person name="Lapidus A."/>
            <person name="Levasseur A."/>
            <person name="Lindquist E."/>
            <person name="Lipzen A."/>
            <person name="Logrieco A.F."/>
            <person name="MacCabe A."/>
            <person name="Maekelae M.R."/>
            <person name="Malavazi I."/>
            <person name="Melin P."/>
            <person name="Meyer V."/>
            <person name="Mielnichuk N."/>
            <person name="Miskei M."/>
            <person name="Molnar A.P."/>
            <person name="Mule G."/>
            <person name="Ngan C.Y."/>
            <person name="Orejas M."/>
            <person name="Orosz E."/>
            <person name="Ouedraogo J.P."/>
            <person name="Overkamp K.M."/>
            <person name="Park H.-S."/>
            <person name="Perrone G."/>
            <person name="Piumi F."/>
            <person name="Punt P.J."/>
            <person name="Ram A.F."/>
            <person name="Ramon A."/>
            <person name="Rauscher S."/>
            <person name="Record E."/>
            <person name="Riano-Pachon D.M."/>
            <person name="Robert V."/>
            <person name="Roehrig J."/>
            <person name="Ruller R."/>
            <person name="Salamov A."/>
            <person name="Salih N.S."/>
            <person name="Samson R.A."/>
            <person name="Sandor E."/>
            <person name="Sanguinetti M."/>
            <person name="Schuetze T."/>
            <person name="Sepcic K."/>
            <person name="Shelest E."/>
            <person name="Sherlock G."/>
            <person name="Sophianopoulou V."/>
            <person name="Squina F.M."/>
            <person name="Sun H."/>
            <person name="Susca A."/>
            <person name="Todd R.B."/>
            <person name="Tsang A."/>
            <person name="Unkles S.E."/>
            <person name="van de Wiele N."/>
            <person name="van Rossen-Uffink D."/>
            <person name="Oliveira J.V."/>
            <person name="Vesth T.C."/>
            <person name="Visser J."/>
            <person name="Yu J.-H."/>
            <person name="Zhou M."/>
            <person name="Andersen M.R."/>
            <person name="Archer D.B."/>
            <person name="Baker S.E."/>
            <person name="Benoit I."/>
            <person name="Brakhage A.A."/>
            <person name="Braus G.H."/>
            <person name="Fischer R."/>
            <person name="Frisvad J.C."/>
            <person name="Goldman G.H."/>
            <person name="Houbraken J."/>
            <person name="Oakley B."/>
            <person name="Pocsi I."/>
            <person name="Scazzocchio C."/>
            <person name="Seiboth B."/>
            <person name="vanKuyk P.A."/>
            <person name="Wortman J."/>
            <person name="Dyer P.S."/>
            <person name="Grigoriev I.V."/>
        </authorList>
    </citation>
    <scope>NUCLEOTIDE SEQUENCE [LARGE SCALE GENOMIC DNA]</scope>
    <source>
        <strain evidence="8">CBS 106.47</strain>
    </source>
</reference>
<organism evidence="7 8">
    <name type="scientific">Aspergillus luchuensis (strain CBS 106.47)</name>
    <dbReference type="NCBI Taxonomy" id="1137211"/>
    <lineage>
        <taxon>Eukaryota</taxon>
        <taxon>Fungi</taxon>
        <taxon>Dikarya</taxon>
        <taxon>Ascomycota</taxon>
        <taxon>Pezizomycotina</taxon>
        <taxon>Eurotiomycetes</taxon>
        <taxon>Eurotiomycetidae</taxon>
        <taxon>Eurotiales</taxon>
        <taxon>Aspergillaceae</taxon>
        <taxon>Aspergillus</taxon>
        <taxon>Aspergillus subgen. Circumdati</taxon>
    </lineage>
</organism>
<evidence type="ECO:0000259" key="6">
    <source>
        <dbReference type="Pfam" id="PF06722"/>
    </source>
</evidence>
<feature type="region of interest" description="Disordered" evidence="4">
    <location>
        <begin position="733"/>
        <end position="759"/>
    </location>
</feature>
<keyword evidence="2 7" id="KW-0808">Transferase</keyword>
<gene>
    <name evidence="7" type="ORF">ASPFODRAFT_68814</name>
</gene>
<evidence type="ECO:0000256" key="4">
    <source>
        <dbReference type="SAM" id="MobiDB-lite"/>
    </source>
</evidence>
<keyword evidence="3" id="KW-0443">Lipid metabolism</keyword>
<feature type="domain" description="Glycosyltransferase family 28 N-terminal" evidence="5">
    <location>
        <begin position="147"/>
        <end position="278"/>
    </location>
</feature>
<dbReference type="InterPro" id="IPR004276">
    <property type="entry name" value="GlycoTrans_28_N"/>
</dbReference>
<evidence type="ECO:0000256" key="2">
    <source>
        <dbReference type="ARBA" id="ARBA00022679"/>
    </source>
</evidence>
<dbReference type="GO" id="GO:0006629">
    <property type="term" value="P:lipid metabolic process"/>
    <property type="evidence" value="ECO:0007669"/>
    <property type="project" value="UniProtKB-KW"/>
</dbReference>
<evidence type="ECO:0000256" key="1">
    <source>
        <dbReference type="ARBA" id="ARBA00004184"/>
    </source>
</evidence>
<dbReference type="Gene3D" id="3.40.50.2000">
    <property type="entry name" value="Glycogen Phosphorylase B"/>
    <property type="match status" value="2"/>
</dbReference>
<dbReference type="AlphaFoldDB" id="A0A1M3TRL0"/>
<feature type="domain" description="Erythromycin biosynthesis protein CIII-like C-terminal" evidence="6">
    <location>
        <begin position="441"/>
        <end position="522"/>
    </location>
</feature>
<dbReference type="GO" id="GO:0012505">
    <property type="term" value="C:endomembrane system"/>
    <property type="evidence" value="ECO:0007669"/>
    <property type="project" value="UniProtKB-SubCell"/>
</dbReference>
<evidence type="ECO:0000259" key="5">
    <source>
        <dbReference type="Pfam" id="PF03033"/>
    </source>
</evidence>
<proteinExistence type="predicted"/>